<evidence type="ECO:0000256" key="4">
    <source>
        <dbReference type="PROSITE-ProRule" id="PRU00175"/>
    </source>
</evidence>
<accession>A0A8C3TTA7</accession>
<dbReference type="PROSITE" id="PS00518">
    <property type="entry name" value="ZF_RING_1"/>
    <property type="match status" value="1"/>
</dbReference>
<evidence type="ECO:0000313" key="7">
    <source>
        <dbReference type="Proteomes" id="UP000694563"/>
    </source>
</evidence>
<evidence type="ECO:0000259" key="5">
    <source>
        <dbReference type="PROSITE" id="PS50089"/>
    </source>
</evidence>
<sequence>TAGNGFRSAPPLVLSPPPMEASLTCAVCLSLLEEPVTLPLCSHNFCRSCVLECLASAEALCLLPRGGVAALPVNTTLAEVVKLYRSGAAGAATGGEAALGPKPGSELLSPQAFGGSCQKHPSRPEPLEIIQSKPLPRQGHLQQVTQNCHQVGFECLQRGRLHNLLRQPVAVLFHPQCKEVLPHVELKVLVVLFMGTAPCPVSSVRTI</sequence>
<organism evidence="6 7">
    <name type="scientific">Catharus ustulatus</name>
    <name type="common">Russet-backed thrush</name>
    <name type="synonym">Hylocichla ustulatus</name>
    <dbReference type="NCBI Taxonomy" id="91951"/>
    <lineage>
        <taxon>Eukaryota</taxon>
        <taxon>Metazoa</taxon>
        <taxon>Chordata</taxon>
        <taxon>Craniata</taxon>
        <taxon>Vertebrata</taxon>
        <taxon>Euteleostomi</taxon>
        <taxon>Archelosauria</taxon>
        <taxon>Archosauria</taxon>
        <taxon>Dinosauria</taxon>
        <taxon>Saurischia</taxon>
        <taxon>Theropoda</taxon>
        <taxon>Coelurosauria</taxon>
        <taxon>Aves</taxon>
        <taxon>Neognathae</taxon>
        <taxon>Neoaves</taxon>
        <taxon>Telluraves</taxon>
        <taxon>Australaves</taxon>
        <taxon>Passeriformes</taxon>
        <taxon>Turdidae</taxon>
        <taxon>Catharus</taxon>
    </lineage>
</organism>
<reference evidence="6" key="2">
    <citation type="submission" date="2025-08" db="UniProtKB">
        <authorList>
            <consortium name="Ensembl"/>
        </authorList>
    </citation>
    <scope>IDENTIFICATION</scope>
</reference>
<protein>
    <recommendedName>
        <fullName evidence="5">RING-type domain-containing protein</fullName>
    </recommendedName>
</protein>
<feature type="domain" description="RING-type" evidence="5">
    <location>
        <begin position="25"/>
        <end position="65"/>
    </location>
</feature>
<dbReference type="SUPFAM" id="SSF57850">
    <property type="entry name" value="RING/U-box"/>
    <property type="match status" value="1"/>
</dbReference>
<dbReference type="InterPro" id="IPR001841">
    <property type="entry name" value="Znf_RING"/>
</dbReference>
<dbReference type="Pfam" id="PF13923">
    <property type="entry name" value="zf-C3HC4_2"/>
    <property type="match status" value="1"/>
</dbReference>
<evidence type="ECO:0000256" key="1">
    <source>
        <dbReference type="ARBA" id="ARBA00022723"/>
    </source>
</evidence>
<keyword evidence="7" id="KW-1185">Reference proteome</keyword>
<keyword evidence="1" id="KW-0479">Metal-binding</keyword>
<keyword evidence="2 4" id="KW-0863">Zinc-finger</keyword>
<dbReference type="Proteomes" id="UP000694563">
    <property type="component" value="Chromosome 5"/>
</dbReference>
<dbReference type="InterPro" id="IPR050143">
    <property type="entry name" value="TRIM/RBCC"/>
</dbReference>
<proteinExistence type="predicted"/>
<dbReference type="InterPro" id="IPR013083">
    <property type="entry name" value="Znf_RING/FYVE/PHD"/>
</dbReference>
<dbReference type="AlphaFoldDB" id="A0A8C3TTA7"/>
<name>A0A8C3TTA7_CATUS</name>
<dbReference type="GO" id="GO:0008270">
    <property type="term" value="F:zinc ion binding"/>
    <property type="evidence" value="ECO:0007669"/>
    <property type="project" value="UniProtKB-KW"/>
</dbReference>
<keyword evidence="3" id="KW-0862">Zinc</keyword>
<dbReference type="SMART" id="SM00184">
    <property type="entry name" value="RING"/>
    <property type="match status" value="1"/>
</dbReference>
<evidence type="ECO:0000256" key="3">
    <source>
        <dbReference type="ARBA" id="ARBA00022833"/>
    </source>
</evidence>
<evidence type="ECO:0000256" key="2">
    <source>
        <dbReference type="ARBA" id="ARBA00022771"/>
    </source>
</evidence>
<dbReference type="PROSITE" id="PS50089">
    <property type="entry name" value="ZF_RING_2"/>
    <property type="match status" value="1"/>
</dbReference>
<dbReference type="Gene3D" id="3.30.40.10">
    <property type="entry name" value="Zinc/RING finger domain, C3HC4 (zinc finger)"/>
    <property type="match status" value="1"/>
</dbReference>
<reference evidence="6" key="1">
    <citation type="submission" date="2020-10" db="EMBL/GenBank/DDBJ databases">
        <title>Catharus ustulatus (Swainson's thrush) genome, bCatUst1, primary haplotype v2.</title>
        <authorList>
            <person name="Delmore K."/>
            <person name="Vafadar M."/>
            <person name="Formenti G."/>
            <person name="Chow W."/>
            <person name="Pelan S."/>
            <person name="Howe K."/>
            <person name="Rhie A."/>
            <person name="Mountcastle J."/>
            <person name="Haase B."/>
            <person name="Fedrigo O."/>
            <person name="Jarvis E.D."/>
        </authorList>
    </citation>
    <scope>NUCLEOTIDE SEQUENCE [LARGE SCALE GENOMIC DNA]</scope>
</reference>
<dbReference type="PANTHER" id="PTHR24103">
    <property type="entry name" value="E3 UBIQUITIN-PROTEIN LIGASE TRIM"/>
    <property type="match status" value="1"/>
</dbReference>
<dbReference type="InterPro" id="IPR017907">
    <property type="entry name" value="Znf_RING_CS"/>
</dbReference>
<reference evidence="6" key="3">
    <citation type="submission" date="2025-09" db="UniProtKB">
        <authorList>
            <consortium name="Ensembl"/>
        </authorList>
    </citation>
    <scope>IDENTIFICATION</scope>
</reference>
<evidence type="ECO:0000313" key="6">
    <source>
        <dbReference type="Ensembl" id="ENSCUSP00005004406.1"/>
    </source>
</evidence>
<dbReference type="Ensembl" id="ENSCUST00005004599.1">
    <property type="protein sequence ID" value="ENSCUSP00005004406.1"/>
    <property type="gene ID" value="ENSCUSG00005002861.1"/>
</dbReference>